<name>A0A8X6TAL6_NEPPI</name>
<sequence length="77" mass="8754">MVKRDRGALRGLEPKARQCSDTSNRINILLERKRGFAQQQQVVGIGKALKFLPIKTITWGGDTSPQNLFKREVHTSY</sequence>
<protein>
    <submittedName>
        <fullName evidence="1">Uncharacterized protein</fullName>
    </submittedName>
</protein>
<accession>A0A8X6TAL6</accession>
<reference evidence="1" key="1">
    <citation type="submission" date="2020-08" db="EMBL/GenBank/DDBJ databases">
        <title>Multicomponent nature underlies the extraordinary mechanical properties of spider dragline silk.</title>
        <authorList>
            <person name="Kono N."/>
            <person name="Nakamura H."/>
            <person name="Mori M."/>
            <person name="Yoshida Y."/>
            <person name="Ohtoshi R."/>
            <person name="Malay A.D."/>
            <person name="Moran D.A.P."/>
            <person name="Tomita M."/>
            <person name="Numata K."/>
            <person name="Arakawa K."/>
        </authorList>
    </citation>
    <scope>NUCLEOTIDE SEQUENCE</scope>
</reference>
<dbReference type="Proteomes" id="UP000887013">
    <property type="component" value="Unassembled WGS sequence"/>
</dbReference>
<organism evidence="1 2">
    <name type="scientific">Nephila pilipes</name>
    <name type="common">Giant wood spider</name>
    <name type="synonym">Nephila maculata</name>
    <dbReference type="NCBI Taxonomy" id="299642"/>
    <lineage>
        <taxon>Eukaryota</taxon>
        <taxon>Metazoa</taxon>
        <taxon>Ecdysozoa</taxon>
        <taxon>Arthropoda</taxon>
        <taxon>Chelicerata</taxon>
        <taxon>Arachnida</taxon>
        <taxon>Araneae</taxon>
        <taxon>Araneomorphae</taxon>
        <taxon>Entelegynae</taxon>
        <taxon>Araneoidea</taxon>
        <taxon>Nephilidae</taxon>
        <taxon>Nephila</taxon>
    </lineage>
</organism>
<keyword evidence="2" id="KW-1185">Reference proteome</keyword>
<evidence type="ECO:0000313" key="1">
    <source>
        <dbReference type="EMBL" id="GFS87713.1"/>
    </source>
</evidence>
<dbReference type="AlphaFoldDB" id="A0A8X6TAL6"/>
<dbReference type="EMBL" id="BMAW01052848">
    <property type="protein sequence ID" value="GFS87713.1"/>
    <property type="molecule type" value="Genomic_DNA"/>
</dbReference>
<evidence type="ECO:0000313" key="2">
    <source>
        <dbReference type="Proteomes" id="UP000887013"/>
    </source>
</evidence>
<gene>
    <name evidence="1" type="ORF">NPIL_221921</name>
</gene>
<comment type="caution">
    <text evidence="1">The sequence shown here is derived from an EMBL/GenBank/DDBJ whole genome shotgun (WGS) entry which is preliminary data.</text>
</comment>
<proteinExistence type="predicted"/>